<dbReference type="CDD" id="cd07377">
    <property type="entry name" value="WHTH_GntR"/>
    <property type="match status" value="3"/>
</dbReference>
<dbReference type="AlphaFoldDB" id="A0A5M3XN84"/>
<evidence type="ECO:0000256" key="1">
    <source>
        <dbReference type="ARBA" id="ARBA00023015"/>
    </source>
</evidence>
<dbReference type="PANTHER" id="PTHR44846:SF1">
    <property type="entry name" value="MANNOSYL-D-GLYCERATE TRANSPORT_METABOLISM SYSTEM REPRESSOR MNGR-RELATED"/>
    <property type="match status" value="1"/>
</dbReference>
<dbReference type="PANTHER" id="PTHR44846">
    <property type="entry name" value="MANNOSYL-D-GLYCERATE TRANSPORT/METABOLISM SYSTEM REPRESSOR MNGR-RELATED"/>
    <property type="match status" value="1"/>
</dbReference>
<name>A0A5M3XN84_9ACTN</name>
<keyword evidence="2" id="KW-0238">DNA-binding</keyword>
<comment type="caution">
    <text evidence="5">The sequence shown here is derived from an EMBL/GenBank/DDBJ whole genome shotgun (WGS) entry which is preliminary data.</text>
</comment>
<dbReference type="InterPro" id="IPR036390">
    <property type="entry name" value="WH_DNA-bd_sf"/>
</dbReference>
<evidence type="ECO:0000313" key="6">
    <source>
        <dbReference type="Proteomes" id="UP000377595"/>
    </source>
</evidence>
<dbReference type="RefSeq" id="WP_155347156.1">
    <property type="nucleotide sequence ID" value="NZ_BAAAHM010000002.1"/>
</dbReference>
<evidence type="ECO:0000256" key="2">
    <source>
        <dbReference type="ARBA" id="ARBA00023125"/>
    </source>
</evidence>
<dbReference type="Pfam" id="PF00392">
    <property type="entry name" value="GntR"/>
    <property type="match status" value="3"/>
</dbReference>
<organism evidence="5 6">
    <name type="scientific">Acrocarpospora pleiomorpha</name>
    <dbReference type="NCBI Taxonomy" id="90975"/>
    <lineage>
        <taxon>Bacteria</taxon>
        <taxon>Bacillati</taxon>
        <taxon>Actinomycetota</taxon>
        <taxon>Actinomycetes</taxon>
        <taxon>Streptosporangiales</taxon>
        <taxon>Streptosporangiaceae</taxon>
        <taxon>Acrocarpospora</taxon>
    </lineage>
</organism>
<dbReference type="PROSITE" id="PS50949">
    <property type="entry name" value="HTH_GNTR"/>
    <property type="match status" value="3"/>
</dbReference>
<dbReference type="SMART" id="SM00345">
    <property type="entry name" value="HTH_GNTR"/>
    <property type="match status" value="3"/>
</dbReference>
<protein>
    <recommendedName>
        <fullName evidence="4">HTH gntR-type domain-containing protein</fullName>
    </recommendedName>
</protein>
<keyword evidence="6" id="KW-1185">Reference proteome</keyword>
<proteinExistence type="predicted"/>
<dbReference type="PRINTS" id="PR00035">
    <property type="entry name" value="HTHGNTR"/>
</dbReference>
<dbReference type="Gene3D" id="1.10.10.10">
    <property type="entry name" value="Winged helix-like DNA-binding domain superfamily/Winged helix DNA-binding domain"/>
    <property type="match status" value="3"/>
</dbReference>
<dbReference type="SUPFAM" id="SSF46785">
    <property type="entry name" value="Winged helix' DNA-binding domain"/>
    <property type="match status" value="3"/>
</dbReference>
<gene>
    <name evidence="5" type="ORF">Aple_050930</name>
</gene>
<keyword evidence="3" id="KW-0804">Transcription</keyword>
<keyword evidence="1" id="KW-0805">Transcription regulation</keyword>
<dbReference type="GO" id="GO:0003677">
    <property type="term" value="F:DNA binding"/>
    <property type="evidence" value="ECO:0007669"/>
    <property type="project" value="UniProtKB-KW"/>
</dbReference>
<dbReference type="Proteomes" id="UP000377595">
    <property type="component" value="Unassembled WGS sequence"/>
</dbReference>
<dbReference type="InterPro" id="IPR050679">
    <property type="entry name" value="Bact_HTH_transcr_reg"/>
</dbReference>
<sequence length="228" mass="24652">MSQVKDTPVYAQIADDLRTRIRQGDPPAGSMLPSEAELVRRYSVARGTVRQAVAELERLGLVVAEAGRGRRVQGEDRTKDRAASTRYEAVAVELREQIETGELELGQSLPHEAAIAEQFGVSKGTARQALQTLAAEGLVTAMHGKGWFVGALAHVRTLSDEVAEAIRKDIAAGSYTPGSALAGENALAHKYGVGRITVRRALAKLEEDGLVEKRAGQRRFIPRQSKES</sequence>
<evidence type="ECO:0000256" key="3">
    <source>
        <dbReference type="ARBA" id="ARBA00023163"/>
    </source>
</evidence>
<dbReference type="InterPro" id="IPR036388">
    <property type="entry name" value="WH-like_DNA-bd_sf"/>
</dbReference>
<dbReference type="GO" id="GO:0003700">
    <property type="term" value="F:DNA-binding transcription factor activity"/>
    <property type="evidence" value="ECO:0007669"/>
    <property type="project" value="InterPro"/>
</dbReference>
<dbReference type="EMBL" id="BLAF01000029">
    <property type="protein sequence ID" value="GES22196.1"/>
    <property type="molecule type" value="Genomic_DNA"/>
</dbReference>
<accession>A0A5M3XN84</accession>
<dbReference type="OrthoDB" id="3402772at2"/>
<feature type="domain" description="HTH gntR-type" evidence="4">
    <location>
        <begin position="7"/>
        <end position="75"/>
    </location>
</feature>
<feature type="domain" description="HTH gntR-type" evidence="4">
    <location>
        <begin position="84"/>
        <end position="152"/>
    </location>
</feature>
<reference evidence="5 6" key="1">
    <citation type="submission" date="2019-10" db="EMBL/GenBank/DDBJ databases">
        <title>Whole genome shotgun sequence of Acrocarpospora pleiomorpha NBRC 16267.</title>
        <authorList>
            <person name="Ichikawa N."/>
            <person name="Kimura A."/>
            <person name="Kitahashi Y."/>
            <person name="Komaki H."/>
            <person name="Oguchi A."/>
        </authorList>
    </citation>
    <scope>NUCLEOTIDE SEQUENCE [LARGE SCALE GENOMIC DNA]</scope>
    <source>
        <strain evidence="5 6">NBRC 16267</strain>
    </source>
</reference>
<dbReference type="GO" id="GO:0045892">
    <property type="term" value="P:negative regulation of DNA-templated transcription"/>
    <property type="evidence" value="ECO:0007669"/>
    <property type="project" value="TreeGrafter"/>
</dbReference>
<evidence type="ECO:0000259" key="4">
    <source>
        <dbReference type="PROSITE" id="PS50949"/>
    </source>
</evidence>
<feature type="domain" description="HTH gntR-type" evidence="4">
    <location>
        <begin position="156"/>
        <end position="224"/>
    </location>
</feature>
<dbReference type="InterPro" id="IPR000524">
    <property type="entry name" value="Tscrpt_reg_HTH_GntR"/>
</dbReference>
<evidence type="ECO:0000313" key="5">
    <source>
        <dbReference type="EMBL" id="GES22196.1"/>
    </source>
</evidence>